<keyword evidence="4 8" id="KW-0255">Endonuclease</keyword>
<reference evidence="9 10" key="1">
    <citation type="submission" date="2023-07" db="EMBL/GenBank/DDBJ databases">
        <title>Closed genome sequence of Methanosarcinaceae archaeon Am2.</title>
        <authorList>
            <person name="Poehlein A."/>
            <person name="Protasov E."/>
            <person name="Platt K."/>
            <person name="Reeh H."/>
            <person name="Daniel R."/>
            <person name="Brune A."/>
        </authorList>
    </citation>
    <scope>NUCLEOTIDE SEQUENCE [LARGE SCALE GENOMIC DNA]</scope>
    <source>
        <strain evidence="9 10">Am2</strain>
    </source>
</reference>
<dbReference type="GO" id="GO:0043571">
    <property type="term" value="P:maintenance of CRISPR repeat elements"/>
    <property type="evidence" value="ECO:0007669"/>
    <property type="project" value="UniProtKB-UniRule"/>
</dbReference>
<protein>
    <recommendedName>
        <fullName evidence="8">CRISPR-associated endoribonuclease Cas2</fullName>
        <ecNumber evidence="8">3.1.-.-</ecNumber>
    </recommendedName>
</protein>
<gene>
    <name evidence="8 9" type="primary">cas2</name>
    <name evidence="9" type="ORF">MsAm2_00770</name>
</gene>
<evidence type="ECO:0000256" key="8">
    <source>
        <dbReference type="HAMAP-Rule" id="MF_01471"/>
    </source>
</evidence>
<dbReference type="HAMAP" id="MF_01471">
    <property type="entry name" value="Cas2"/>
    <property type="match status" value="1"/>
</dbReference>
<feature type="binding site" evidence="8">
    <location>
        <position position="8"/>
    </location>
    <ligand>
        <name>Mg(2+)</name>
        <dbReference type="ChEBI" id="CHEBI:18420"/>
        <note>catalytic</note>
    </ligand>
</feature>
<accession>A0AA96ZWT9</accession>
<evidence type="ECO:0000313" key="10">
    <source>
        <dbReference type="Proteomes" id="UP001304970"/>
    </source>
</evidence>
<comment type="similarity">
    <text evidence="8">Belongs to the CRISPR-associated endoribonuclease Cas2 protein family.</text>
</comment>
<dbReference type="Gene3D" id="3.30.70.240">
    <property type="match status" value="1"/>
</dbReference>
<comment type="cofactor">
    <cofactor evidence="1 8">
        <name>Mg(2+)</name>
        <dbReference type="ChEBI" id="CHEBI:18420"/>
    </cofactor>
</comment>
<comment type="subunit">
    <text evidence="8">Homodimer, forms a heterotetramer with a Cas1 homodimer.</text>
</comment>
<dbReference type="AlphaFoldDB" id="A0AA96ZWT9"/>
<keyword evidence="3 8" id="KW-0479">Metal-binding</keyword>
<evidence type="ECO:0000256" key="6">
    <source>
        <dbReference type="ARBA" id="ARBA00022842"/>
    </source>
</evidence>
<name>A0AA96ZWT9_9EURY</name>
<dbReference type="NCBIfam" id="TIGR01573">
    <property type="entry name" value="cas2"/>
    <property type="match status" value="1"/>
</dbReference>
<dbReference type="PANTHER" id="PTHR34405">
    <property type="entry name" value="CRISPR-ASSOCIATED ENDORIBONUCLEASE CAS2"/>
    <property type="match status" value="1"/>
</dbReference>
<proteinExistence type="inferred from homology"/>
<dbReference type="CDD" id="cd09725">
    <property type="entry name" value="Cas2_I_II_III"/>
    <property type="match status" value="1"/>
</dbReference>
<dbReference type="GeneID" id="89227472"/>
<dbReference type="InterPro" id="IPR021127">
    <property type="entry name" value="CRISPR_associated_Cas2"/>
</dbReference>
<keyword evidence="6 8" id="KW-0460">Magnesium</keyword>
<evidence type="ECO:0000256" key="5">
    <source>
        <dbReference type="ARBA" id="ARBA00022801"/>
    </source>
</evidence>
<evidence type="ECO:0000256" key="2">
    <source>
        <dbReference type="ARBA" id="ARBA00022722"/>
    </source>
</evidence>
<keyword evidence="7 8" id="KW-0051">Antiviral defense</keyword>
<dbReference type="Proteomes" id="UP001304970">
    <property type="component" value="Chromosome"/>
</dbReference>
<dbReference type="EMBL" id="CP131061">
    <property type="protein sequence ID" value="WNY26317.1"/>
    <property type="molecule type" value="Genomic_DNA"/>
</dbReference>
<dbReference type="EC" id="3.1.-.-" evidence="8"/>
<dbReference type="Pfam" id="PF09827">
    <property type="entry name" value="CRISPR_Cas2"/>
    <property type="match status" value="1"/>
</dbReference>
<evidence type="ECO:0000313" key="9">
    <source>
        <dbReference type="EMBL" id="WNY26317.1"/>
    </source>
</evidence>
<dbReference type="SUPFAM" id="SSF143430">
    <property type="entry name" value="TTP0101/SSO1404-like"/>
    <property type="match status" value="1"/>
</dbReference>
<keyword evidence="2 8" id="KW-0540">Nuclease</keyword>
<keyword evidence="10" id="KW-1185">Reference proteome</keyword>
<dbReference type="GO" id="GO:0004521">
    <property type="term" value="F:RNA endonuclease activity"/>
    <property type="evidence" value="ECO:0007669"/>
    <property type="project" value="InterPro"/>
</dbReference>
<dbReference type="GO" id="GO:0016787">
    <property type="term" value="F:hydrolase activity"/>
    <property type="evidence" value="ECO:0007669"/>
    <property type="project" value="UniProtKB-KW"/>
</dbReference>
<organism evidence="9 10">
    <name type="scientific">Methanolapillus ohkumae</name>
    <dbReference type="NCBI Taxonomy" id="3028298"/>
    <lineage>
        <taxon>Archaea</taxon>
        <taxon>Methanobacteriati</taxon>
        <taxon>Methanobacteriota</taxon>
        <taxon>Stenosarchaea group</taxon>
        <taxon>Methanomicrobia</taxon>
        <taxon>Methanosarcinales</taxon>
        <taxon>Methanosarcinaceae</taxon>
        <taxon>Methanolapillus</taxon>
    </lineage>
</organism>
<dbReference type="RefSeq" id="WP_338097844.1">
    <property type="nucleotide sequence ID" value="NZ_CP131061.1"/>
</dbReference>
<evidence type="ECO:0000256" key="1">
    <source>
        <dbReference type="ARBA" id="ARBA00001946"/>
    </source>
</evidence>
<dbReference type="InterPro" id="IPR019199">
    <property type="entry name" value="Virulence_VapD/CRISPR_Cas2"/>
</dbReference>
<dbReference type="PANTHER" id="PTHR34405:SF1">
    <property type="entry name" value="CRISPR-ASSOCIATED ENDORIBONUCLEASE CAS2"/>
    <property type="match status" value="1"/>
</dbReference>
<evidence type="ECO:0000256" key="7">
    <source>
        <dbReference type="ARBA" id="ARBA00023118"/>
    </source>
</evidence>
<keyword evidence="5 8" id="KW-0378">Hydrolase</keyword>
<evidence type="ECO:0000256" key="4">
    <source>
        <dbReference type="ARBA" id="ARBA00022759"/>
    </source>
</evidence>
<sequence>MYVIVVYDVNVEFVNKVRIFLKQYLNWVQNSVFEGELTEAEYNKIMSHLEKIIKKSNGHILCYIVRDKKYLKIDEIGTPKSEITNFL</sequence>
<dbReference type="GO" id="GO:0046872">
    <property type="term" value="F:metal ion binding"/>
    <property type="evidence" value="ECO:0007669"/>
    <property type="project" value="UniProtKB-UniRule"/>
</dbReference>
<comment type="function">
    <text evidence="8">CRISPR (clustered regularly interspaced short palindromic repeat), is an adaptive immune system that provides protection against mobile genetic elements (viruses, transposable elements and conjugative plasmids). CRISPR clusters contain sequences complementary to antecedent mobile elements and target invading nucleic acids. CRISPR clusters are transcribed and processed into CRISPR RNA (crRNA). Functions as a ssRNA-specific endoribonuclease. Involved in the integration of spacer DNA into the CRISPR cassette.</text>
</comment>
<dbReference type="GO" id="GO:0051607">
    <property type="term" value="P:defense response to virus"/>
    <property type="evidence" value="ECO:0007669"/>
    <property type="project" value="UniProtKB-UniRule"/>
</dbReference>
<evidence type="ECO:0000256" key="3">
    <source>
        <dbReference type="ARBA" id="ARBA00022723"/>
    </source>
</evidence>